<dbReference type="Pfam" id="PF01494">
    <property type="entry name" value="FAD_binding_3"/>
    <property type="match status" value="1"/>
</dbReference>
<protein>
    <submittedName>
        <fullName evidence="2">NAD(P)/FAD-dependent oxidoreductase</fullName>
    </submittedName>
</protein>
<evidence type="ECO:0000313" key="2">
    <source>
        <dbReference type="EMBL" id="GAA0941905.1"/>
    </source>
</evidence>
<dbReference type="SUPFAM" id="SSF51905">
    <property type="entry name" value="FAD/NAD(P)-binding domain"/>
    <property type="match status" value="1"/>
</dbReference>
<dbReference type="InterPro" id="IPR002938">
    <property type="entry name" value="FAD-bd"/>
</dbReference>
<accession>A0ABP4AZ90</accession>
<organism evidence="2 3">
    <name type="scientific">Pseudonocardia zijingensis</name>
    <dbReference type="NCBI Taxonomy" id="153376"/>
    <lineage>
        <taxon>Bacteria</taxon>
        <taxon>Bacillati</taxon>
        <taxon>Actinomycetota</taxon>
        <taxon>Actinomycetes</taxon>
        <taxon>Pseudonocardiales</taxon>
        <taxon>Pseudonocardiaceae</taxon>
        <taxon>Pseudonocardia</taxon>
    </lineage>
</organism>
<evidence type="ECO:0000313" key="3">
    <source>
        <dbReference type="Proteomes" id="UP001499967"/>
    </source>
</evidence>
<comment type="caution">
    <text evidence="2">The sequence shown here is derived from an EMBL/GenBank/DDBJ whole genome shotgun (WGS) entry which is preliminary data.</text>
</comment>
<dbReference type="PANTHER" id="PTHR42685">
    <property type="entry name" value="GERANYLGERANYL DIPHOSPHATE REDUCTASE"/>
    <property type="match status" value="1"/>
</dbReference>
<proteinExistence type="predicted"/>
<dbReference type="EMBL" id="BAAAHP010000105">
    <property type="protein sequence ID" value="GAA0941905.1"/>
    <property type="molecule type" value="Genomic_DNA"/>
</dbReference>
<reference evidence="3" key="1">
    <citation type="journal article" date="2019" name="Int. J. Syst. Evol. Microbiol.">
        <title>The Global Catalogue of Microorganisms (GCM) 10K type strain sequencing project: providing services to taxonomists for standard genome sequencing and annotation.</title>
        <authorList>
            <consortium name="The Broad Institute Genomics Platform"/>
            <consortium name="The Broad Institute Genome Sequencing Center for Infectious Disease"/>
            <person name="Wu L."/>
            <person name="Ma J."/>
        </authorList>
    </citation>
    <scope>NUCLEOTIDE SEQUENCE [LARGE SCALE GENOMIC DNA]</scope>
    <source>
        <strain evidence="3">JCM 11117</strain>
    </source>
</reference>
<dbReference type="Gene3D" id="3.50.50.60">
    <property type="entry name" value="FAD/NAD(P)-binding domain"/>
    <property type="match status" value="1"/>
</dbReference>
<dbReference type="PANTHER" id="PTHR42685:SF22">
    <property type="entry name" value="CONDITIONED MEDIUM FACTOR RECEPTOR 1"/>
    <property type="match status" value="1"/>
</dbReference>
<dbReference type="Proteomes" id="UP001499967">
    <property type="component" value="Unassembled WGS sequence"/>
</dbReference>
<name>A0ABP4AZ90_9PSEU</name>
<dbReference type="InterPro" id="IPR036188">
    <property type="entry name" value="FAD/NAD-bd_sf"/>
</dbReference>
<dbReference type="RefSeq" id="WP_343942763.1">
    <property type="nucleotide sequence ID" value="NZ_BAAAHP010000105.1"/>
</dbReference>
<dbReference type="PRINTS" id="PR00420">
    <property type="entry name" value="RNGMNOXGNASE"/>
</dbReference>
<sequence length="402" mass="43543">MSGHDVIVVGARCAGSPTAMLLARAGHRVLVVDRASFPSDTLSTHIVHAPGVAALRRWGLLERAVAGCPPIEEYAFDFGPFTITGRPGTAYAPRRTVLDTVLVEAAAAAGAQVRERFTVSELLVEEGRLVGVRGRGSDGREVVERARVVVGADGLHSLVARTVRPEQYHEKPRLLCGYYAYWSGLPMAGRFETYDRQERAFAAWPTNDDLTVVITGWPYRELAANRVDLEGNYLATIGTVPEFAERLRAARRETRLVGTAVPNYFRKPYGPGWALVGDAGYNTDFVTGQGIQDAFRDAQRCAAALDEALTGARSFDDALRDYQSDRDAHVRAMYEFTAGIASLEPPPPEVQRLLAAASTDQEAMDGFARVAAGVTSPAEYFSDENAARVLARAAGVGEGARR</sequence>
<dbReference type="InterPro" id="IPR050407">
    <property type="entry name" value="Geranylgeranyl_reductase"/>
</dbReference>
<feature type="domain" description="FAD-binding" evidence="1">
    <location>
        <begin position="5"/>
        <end position="336"/>
    </location>
</feature>
<evidence type="ECO:0000259" key="1">
    <source>
        <dbReference type="Pfam" id="PF01494"/>
    </source>
</evidence>
<gene>
    <name evidence="2" type="ORF">GCM10009559_37740</name>
</gene>
<keyword evidence="3" id="KW-1185">Reference proteome</keyword>